<feature type="compositionally biased region" description="Polar residues" evidence="1">
    <location>
        <begin position="8"/>
        <end position="20"/>
    </location>
</feature>
<proteinExistence type="predicted"/>
<sequence length="85" mass="9875">MKEIDVSMSLSEKCSDSPNSRVPFPDRCHRKDVKIFDGFAKFEHSSFRERSVMHRCVFEIIYIDVVQPMHSEDGVYCTCAGDRLQ</sequence>
<protein>
    <submittedName>
        <fullName evidence="2">Uncharacterized protein</fullName>
    </submittedName>
</protein>
<organism evidence="2 3">
    <name type="scientific">Trichonephila inaurata madagascariensis</name>
    <dbReference type="NCBI Taxonomy" id="2747483"/>
    <lineage>
        <taxon>Eukaryota</taxon>
        <taxon>Metazoa</taxon>
        <taxon>Ecdysozoa</taxon>
        <taxon>Arthropoda</taxon>
        <taxon>Chelicerata</taxon>
        <taxon>Arachnida</taxon>
        <taxon>Araneae</taxon>
        <taxon>Araneomorphae</taxon>
        <taxon>Entelegynae</taxon>
        <taxon>Araneoidea</taxon>
        <taxon>Nephilidae</taxon>
        <taxon>Trichonephila</taxon>
        <taxon>Trichonephila inaurata</taxon>
    </lineage>
</organism>
<feature type="region of interest" description="Disordered" evidence="1">
    <location>
        <begin position="1"/>
        <end position="21"/>
    </location>
</feature>
<keyword evidence="3" id="KW-1185">Reference proteome</keyword>
<dbReference type="AlphaFoldDB" id="A0A8X6YIY2"/>
<accession>A0A8X6YIY2</accession>
<name>A0A8X6YIY2_9ARAC</name>
<dbReference type="Proteomes" id="UP000886998">
    <property type="component" value="Unassembled WGS sequence"/>
</dbReference>
<reference evidence="2" key="1">
    <citation type="submission" date="2020-08" db="EMBL/GenBank/DDBJ databases">
        <title>Multicomponent nature underlies the extraordinary mechanical properties of spider dragline silk.</title>
        <authorList>
            <person name="Kono N."/>
            <person name="Nakamura H."/>
            <person name="Mori M."/>
            <person name="Yoshida Y."/>
            <person name="Ohtoshi R."/>
            <person name="Malay A.D."/>
            <person name="Moran D.A.P."/>
            <person name="Tomita M."/>
            <person name="Numata K."/>
            <person name="Arakawa K."/>
        </authorList>
    </citation>
    <scope>NUCLEOTIDE SEQUENCE</scope>
</reference>
<evidence type="ECO:0000313" key="2">
    <source>
        <dbReference type="EMBL" id="GFY73193.1"/>
    </source>
</evidence>
<evidence type="ECO:0000256" key="1">
    <source>
        <dbReference type="SAM" id="MobiDB-lite"/>
    </source>
</evidence>
<dbReference type="EMBL" id="BMAV01019903">
    <property type="protein sequence ID" value="GFY73193.1"/>
    <property type="molecule type" value="Genomic_DNA"/>
</dbReference>
<evidence type="ECO:0000313" key="3">
    <source>
        <dbReference type="Proteomes" id="UP000886998"/>
    </source>
</evidence>
<comment type="caution">
    <text evidence="2">The sequence shown here is derived from an EMBL/GenBank/DDBJ whole genome shotgun (WGS) entry which is preliminary data.</text>
</comment>
<gene>
    <name evidence="2" type="ORF">TNIN_85961</name>
</gene>